<sequence>MRREMLVALCAFFLMTLTAITGVYAMEKEDKTNKLILEEKIDITNDEQEEIVQLKGDASDQPENSNFFKEFSLKVTKGKDKGATLTVEGGFDPTLHIIDINDDHQKEILLTVSANERGTEKNFYFFQLQGNHLIELEKPELASVESQFKDAYKAEIKINKEKTYIFDLYDRRNHYEKLGLYHKGRLNEPTELILSPFSELKVTRFNNQTAMKGKQRISGLATVDTIGYLETWWIWKKEEWVLEKVKVKEISYKGTNHQ</sequence>
<protein>
    <submittedName>
        <fullName evidence="1">Uncharacterized protein</fullName>
    </submittedName>
</protein>
<proteinExistence type="predicted"/>
<dbReference type="EMBL" id="LDPH01000002">
    <property type="protein sequence ID" value="KLV28091.1"/>
    <property type="molecule type" value="Genomic_DNA"/>
</dbReference>
<accession>A0A0J1IQ56</accession>
<gene>
    <name evidence="1" type="ORF">ABW02_04195</name>
</gene>
<evidence type="ECO:0000313" key="2">
    <source>
        <dbReference type="Proteomes" id="UP000036045"/>
    </source>
</evidence>
<reference evidence="1 2" key="1">
    <citation type="submission" date="2015-05" db="EMBL/GenBank/DDBJ databases">
        <title>Whole genome sequence and identification of bacterial endophytes from Costus igneus.</title>
        <authorList>
            <person name="Lee Y.P."/>
            <person name="Gan H.M."/>
            <person name="Eng W."/>
            <person name="Wheatley M.S."/>
            <person name="Caraballo A."/>
            <person name="Polter S."/>
            <person name="Savka M.A."/>
            <person name="Hudson A.O."/>
        </authorList>
    </citation>
    <scope>NUCLEOTIDE SEQUENCE [LARGE SCALE GENOMIC DNA]</scope>
    <source>
        <strain evidence="1 2">RIT379</strain>
    </source>
</reference>
<dbReference type="RefSeq" id="WP_047940644.1">
    <property type="nucleotide sequence ID" value="NZ_CP053989.1"/>
</dbReference>
<evidence type="ECO:0000313" key="1">
    <source>
        <dbReference type="EMBL" id="KLV28091.1"/>
    </source>
</evidence>
<keyword evidence="2" id="KW-1185">Reference proteome</keyword>
<comment type="caution">
    <text evidence="1">The sequence shown here is derived from an EMBL/GenBank/DDBJ whole genome shotgun (WGS) entry which is preliminary data.</text>
</comment>
<dbReference type="Proteomes" id="UP000036045">
    <property type="component" value="Unassembled WGS sequence"/>
</dbReference>
<dbReference type="GeneID" id="56349855"/>
<dbReference type="OrthoDB" id="1653343at2"/>
<organism evidence="1 2">
    <name type="scientific">Niallia circulans</name>
    <name type="common">Bacillus circulans</name>
    <dbReference type="NCBI Taxonomy" id="1397"/>
    <lineage>
        <taxon>Bacteria</taxon>
        <taxon>Bacillati</taxon>
        <taxon>Bacillota</taxon>
        <taxon>Bacilli</taxon>
        <taxon>Bacillales</taxon>
        <taxon>Bacillaceae</taxon>
        <taxon>Niallia</taxon>
    </lineage>
</organism>
<dbReference type="AlphaFoldDB" id="A0A0J1IQ56"/>
<dbReference type="PATRIC" id="fig|1397.4.peg.2132"/>
<name>A0A0J1IQ56_NIACI</name>